<keyword evidence="2" id="KW-1185">Reference proteome</keyword>
<dbReference type="Proteomes" id="UP000011713">
    <property type="component" value="Unassembled WGS sequence"/>
</dbReference>
<dbReference type="InParanoid" id="M4BFJ8"/>
<dbReference type="EMBL" id="JH598203">
    <property type="status" value="NOT_ANNOTATED_CDS"/>
    <property type="molecule type" value="Genomic_DNA"/>
</dbReference>
<evidence type="ECO:0000313" key="1">
    <source>
        <dbReference type="EnsemblProtists" id="HpaP805067"/>
    </source>
</evidence>
<dbReference type="HOGENOM" id="CLU_2983178_0_0_1"/>
<reference evidence="1" key="2">
    <citation type="submission" date="2015-06" db="UniProtKB">
        <authorList>
            <consortium name="EnsemblProtists"/>
        </authorList>
    </citation>
    <scope>IDENTIFICATION</scope>
    <source>
        <strain evidence="1">Emoy2</strain>
    </source>
</reference>
<name>M4BFJ8_HYAAE</name>
<reference evidence="2" key="1">
    <citation type="journal article" date="2010" name="Science">
        <title>Signatures of adaptation to obligate biotrophy in the Hyaloperonospora arabidopsidis genome.</title>
        <authorList>
            <person name="Baxter L."/>
            <person name="Tripathy S."/>
            <person name="Ishaque N."/>
            <person name="Boot N."/>
            <person name="Cabral A."/>
            <person name="Kemen E."/>
            <person name="Thines M."/>
            <person name="Ah-Fong A."/>
            <person name="Anderson R."/>
            <person name="Badejoko W."/>
            <person name="Bittner-Eddy P."/>
            <person name="Boore J.L."/>
            <person name="Chibucos M.C."/>
            <person name="Coates M."/>
            <person name="Dehal P."/>
            <person name="Delehaunty K."/>
            <person name="Dong S."/>
            <person name="Downton P."/>
            <person name="Dumas B."/>
            <person name="Fabro G."/>
            <person name="Fronick C."/>
            <person name="Fuerstenberg S.I."/>
            <person name="Fulton L."/>
            <person name="Gaulin E."/>
            <person name="Govers F."/>
            <person name="Hughes L."/>
            <person name="Humphray S."/>
            <person name="Jiang R.H."/>
            <person name="Judelson H."/>
            <person name="Kamoun S."/>
            <person name="Kyung K."/>
            <person name="Meijer H."/>
            <person name="Minx P."/>
            <person name="Morris P."/>
            <person name="Nelson J."/>
            <person name="Phuntumart V."/>
            <person name="Qutob D."/>
            <person name="Rehmany A."/>
            <person name="Rougon-Cardoso A."/>
            <person name="Ryden P."/>
            <person name="Torto-Alalibo T."/>
            <person name="Studholme D."/>
            <person name="Wang Y."/>
            <person name="Win J."/>
            <person name="Wood J."/>
            <person name="Clifton S.W."/>
            <person name="Rogers J."/>
            <person name="Van den Ackerveken G."/>
            <person name="Jones J.D."/>
            <person name="McDowell J.M."/>
            <person name="Beynon J."/>
            <person name="Tyler B.M."/>
        </authorList>
    </citation>
    <scope>NUCLEOTIDE SEQUENCE [LARGE SCALE GENOMIC DNA]</scope>
    <source>
        <strain evidence="2">Emoy2</strain>
    </source>
</reference>
<protein>
    <submittedName>
        <fullName evidence="1">Uncharacterized protein</fullName>
    </submittedName>
</protein>
<dbReference type="VEuPathDB" id="FungiDB:HpaG805067"/>
<accession>M4BFJ8</accession>
<sequence>MLVLLSLTHTSRNNYSYENTPEHWKSCSCIKMHNLRRTKCLSGGSHTDGHLKYHPHWP</sequence>
<dbReference type="AlphaFoldDB" id="M4BFJ8"/>
<organism evidence="1 2">
    <name type="scientific">Hyaloperonospora arabidopsidis (strain Emoy2)</name>
    <name type="common">Downy mildew agent</name>
    <name type="synonym">Peronospora arabidopsidis</name>
    <dbReference type="NCBI Taxonomy" id="559515"/>
    <lineage>
        <taxon>Eukaryota</taxon>
        <taxon>Sar</taxon>
        <taxon>Stramenopiles</taxon>
        <taxon>Oomycota</taxon>
        <taxon>Peronosporomycetes</taxon>
        <taxon>Peronosporales</taxon>
        <taxon>Peronosporaceae</taxon>
        <taxon>Hyaloperonospora</taxon>
    </lineage>
</organism>
<evidence type="ECO:0000313" key="2">
    <source>
        <dbReference type="Proteomes" id="UP000011713"/>
    </source>
</evidence>
<dbReference type="EnsemblProtists" id="HpaT805067">
    <property type="protein sequence ID" value="HpaP805067"/>
    <property type="gene ID" value="HpaG805067"/>
</dbReference>
<proteinExistence type="predicted"/>